<gene>
    <name evidence="2" type="ORF">VCR5J5_1370116</name>
</gene>
<keyword evidence="1" id="KW-0378">Hydrolase</keyword>
<dbReference type="PANTHER" id="PTHR14226">
    <property type="entry name" value="NEUROPATHY TARGET ESTERASE/SWISS CHEESE D.MELANOGASTER"/>
    <property type="match status" value="1"/>
</dbReference>
<dbReference type="InterPro" id="IPR050301">
    <property type="entry name" value="NTE"/>
</dbReference>
<dbReference type="SUPFAM" id="SSF52151">
    <property type="entry name" value="FabD/lysophospholipase-like"/>
    <property type="match status" value="1"/>
</dbReference>
<comment type="caution">
    <text evidence="1">Lacks conserved residue(s) required for the propagation of feature annotation.</text>
</comment>
<dbReference type="InterPro" id="IPR016035">
    <property type="entry name" value="Acyl_Trfase/lysoPLipase"/>
</dbReference>
<proteinExistence type="predicted"/>
<feature type="active site" description="Nucleophile" evidence="1">
    <location>
        <position position="40"/>
    </location>
</feature>
<comment type="caution">
    <text evidence="2">The sequence shown here is derived from an EMBL/GenBank/DDBJ whole genome shotgun (WGS) entry which is preliminary data.</text>
</comment>
<evidence type="ECO:0000313" key="3">
    <source>
        <dbReference type="Proteomes" id="UP000049495"/>
    </source>
</evidence>
<keyword evidence="1" id="KW-0443">Lipid metabolism</keyword>
<dbReference type="InterPro" id="IPR002641">
    <property type="entry name" value="PNPLA_dom"/>
</dbReference>
<keyword evidence="1" id="KW-0442">Lipid degradation</keyword>
<dbReference type="Proteomes" id="UP000049495">
    <property type="component" value="Unassembled WGS sequence"/>
</dbReference>
<dbReference type="GO" id="GO:0016787">
    <property type="term" value="F:hydrolase activity"/>
    <property type="evidence" value="ECO:0007669"/>
    <property type="project" value="UniProtKB-UniRule"/>
</dbReference>
<dbReference type="PROSITE" id="PS51635">
    <property type="entry name" value="PNPLA"/>
    <property type="match status" value="1"/>
</dbReference>
<dbReference type="Pfam" id="PF01734">
    <property type="entry name" value="Patatin"/>
    <property type="match status" value="1"/>
</dbReference>
<reference evidence="3" key="1">
    <citation type="submission" date="2014-06" db="EMBL/GenBank/DDBJ databases">
        <authorList>
            <person name="Le Roux Frederique"/>
        </authorList>
    </citation>
    <scope>NUCLEOTIDE SEQUENCE [LARGE SCALE GENOMIC DNA]</scope>
    <source>
        <strain evidence="3">J5-5</strain>
    </source>
</reference>
<sequence length="290" mass="31487">MVKTVSLVLGSGGARGLVHVGIIRWLIEHGYQIKSISGCSIGALIGGVYAAGKLDEFEEWVTSIDQSDMAMMLDFSWQSSGIFKGDKIIDTLRGLIGEISIEDLPIPYTAVAANVADEKEVWLQSGSLFDAIRASISLPLFFTPHVINGEVLIDGGVLNPVPIAPTFSDNTDFTLAVNLGGEPEMLQQEVIPVSLPTKESNLHEKVVHFIDNLGSSVKSKMSFNFAAYDIANQAFDAMQSTIARQKLAAYPADITLEIPRNACGTLEFDRSQEMIDRGYHLAQAKLGNRL</sequence>
<dbReference type="PANTHER" id="PTHR14226:SF76">
    <property type="entry name" value="NTE FAMILY PROTEIN RSSA"/>
    <property type="match status" value="1"/>
</dbReference>
<dbReference type="EMBL" id="CCJV01000043">
    <property type="protein sequence ID" value="CDT02611.1"/>
    <property type="molecule type" value="Genomic_DNA"/>
</dbReference>
<evidence type="ECO:0000313" key="2">
    <source>
        <dbReference type="EMBL" id="CDT02611.1"/>
    </source>
</evidence>
<evidence type="ECO:0000256" key="1">
    <source>
        <dbReference type="PROSITE-ProRule" id="PRU01161"/>
    </source>
</evidence>
<dbReference type="RefSeq" id="WP_055318596.1">
    <property type="nucleotide sequence ID" value="NZ_CAWQCV010000149.1"/>
</dbReference>
<feature type="short sequence motif" description="DGA/G" evidence="1">
    <location>
        <begin position="154"/>
        <end position="156"/>
    </location>
</feature>
<dbReference type="Gene3D" id="3.40.1090.10">
    <property type="entry name" value="Cytosolic phospholipase A2 catalytic domain"/>
    <property type="match status" value="2"/>
</dbReference>
<protein>
    <submittedName>
        <fullName evidence="2">Uncharacterized protein</fullName>
    </submittedName>
</protein>
<organism evidence="2 3">
    <name type="scientific">Vibrio crassostreae</name>
    <dbReference type="NCBI Taxonomy" id="246167"/>
    <lineage>
        <taxon>Bacteria</taxon>
        <taxon>Pseudomonadati</taxon>
        <taxon>Pseudomonadota</taxon>
        <taxon>Gammaproteobacteria</taxon>
        <taxon>Vibrionales</taxon>
        <taxon>Vibrionaceae</taxon>
        <taxon>Vibrio</taxon>
    </lineage>
</organism>
<name>A0A822MTE6_9VIBR</name>
<feature type="short sequence motif" description="GXSXG" evidence="1">
    <location>
        <begin position="38"/>
        <end position="42"/>
    </location>
</feature>
<feature type="active site" description="Proton acceptor" evidence="1">
    <location>
        <position position="154"/>
    </location>
</feature>
<accession>A0A822MTE6</accession>
<dbReference type="GO" id="GO:0016042">
    <property type="term" value="P:lipid catabolic process"/>
    <property type="evidence" value="ECO:0007669"/>
    <property type="project" value="UniProtKB-UniRule"/>
</dbReference>
<dbReference type="AlphaFoldDB" id="A0A822MTE6"/>